<feature type="compositionally biased region" description="Polar residues" evidence="1">
    <location>
        <begin position="1542"/>
        <end position="1562"/>
    </location>
</feature>
<feature type="compositionally biased region" description="Pro residues" evidence="1">
    <location>
        <begin position="1284"/>
        <end position="1300"/>
    </location>
</feature>
<feature type="compositionally biased region" description="Polar residues" evidence="1">
    <location>
        <begin position="995"/>
        <end position="1010"/>
    </location>
</feature>
<feature type="region of interest" description="Disordered" evidence="1">
    <location>
        <begin position="938"/>
        <end position="1059"/>
    </location>
</feature>
<feature type="compositionally biased region" description="Low complexity" evidence="1">
    <location>
        <begin position="832"/>
        <end position="842"/>
    </location>
</feature>
<feature type="compositionally biased region" description="Polar residues" evidence="1">
    <location>
        <begin position="515"/>
        <end position="531"/>
    </location>
</feature>
<feature type="region of interest" description="Disordered" evidence="1">
    <location>
        <begin position="412"/>
        <end position="434"/>
    </location>
</feature>
<feature type="compositionally biased region" description="Low complexity" evidence="1">
    <location>
        <begin position="331"/>
        <end position="344"/>
    </location>
</feature>
<name>A0ABM1TLQ6_LIMPO</name>
<feature type="region of interest" description="Disordered" evidence="1">
    <location>
        <begin position="1541"/>
        <end position="1562"/>
    </location>
</feature>
<feature type="compositionally biased region" description="Basic and acidic residues" evidence="1">
    <location>
        <begin position="687"/>
        <end position="704"/>
    </location>
</feature>
<feature type="region of interest" description="Disordered" evidence="1">
    <location>
        <begin position="802"/>
        <end position="868"/>
    </location>
</feature>
<feature type="region of interest" description="Disordered" evidence="1">
    <location>
        <begin position="259"/>
        <end position="377"/>
    </location>
</feature>
<protein>
    <submittedName>
        <fullName evidence="3">Uncharacterized protein</fullName>
    </submittedName>
</protein>
<feature type="compositionally biased region" description="Low complexity" evidence="1">
    <location>
        <begin position="946"/>
        <end position="974"/>
    </location>
</feature>
<feature type="region of interest" description="Disordered" evidence="1">
    <location>
        <begin position="1428"/>
        <end position="1527"/>
    </location>
</feature>
<feature type="compositionally biased region" description="Polar residues" evidence="1">
    <location>
        <begin position="664"/>
        <end position="686"/>
    </location>
</feature>
<evidence type="ECO:0000313" key="3">
    <source>
        <dbReference type="RefSeq" id="XP_022256812.1"/>
    </source>
</evidence>
<feature type="compositionally biased region" description="Polar residues" evidence="1">
    <location>
        <begin position="259"/>
        <end position="269"/>
    </location>
</feature>
<feature type="region of interest" description="Disordered" evidence="1">
    <location>
        <begin position="515"/>
        <end position="542"/>
    </location>
</feature>
<feature type="compositionally biased region" description="Polar residues" evidence="1">
    <location>
        <begin position="1154"/>
        <end position="1166"/>
    </location>
</feature>
<feature type="compositionally biased region" description="Polar residues" evidence="1">
    <location>
        <begin position="412"/>
        <end position="421"/>
    </location>
</feature>
<feature type="compositionally biased region" description="Polar residues" evidence="1">
    <location>
        <begin position="1022"/>
        <end position="1031"/>
    </location>
</feature>
<proteinExistence type="predicted"/>
<evidence type="ECO:0000313" key="2">
    <source>
        <dbReference type="Proteomes" id="UP000694941"/>
    </source>
</evidence>
<dbReference type="Proteomes" id="UP000694941">
    <property type="component" value="Unplaced"/>
</dbReference>
<evidence type="ECO:0000256" key="1">
    <source>
        <dbReference type="SAM" id="MobiDB-lite"/>
    </source>
</evidence>
<feature type="region of interest" description="Disordered" evidence="1">
    <location>
        <begin position="656"/>
        <end position="706"/>
    </location>
</feature>
<accession>A0ABM1TLQ6</accession>
<feature type="region of interest" description="Disordered" evidence="1">
    <location>
        <begin position="584"/>
        <end position="618"/>
    </location>
</feature>
<dbReference type="RefSeq" id="XP_022256812.1">
    <property type="nucleotide sequence ID" value="XM_022401104.1"/>
</dbReference>
<feature type="region of interest" description="Disordered" evidence="1">
    <location>
        <begin position="1086"/>
        <end position="1125"/>
    </location>
</feature>
<keyword evidence="2" id="KW-1185">Reference proteome</keyword>
<feature type="compositionally biased region" description="Basic and acidic residues" evidence="1">
    <location>
        <begin position="807"/>
        <end position="818"/>
    </location>
</feature>
<dbReference type="GeneID" id="111089163"/>
<feature type="compositionally biased region" description="Low complexity" evidence="1">
    <location>
        <begin position="1271"/>
        <end position="1283"/>
    </location>
</feature>
<feature type="region of interest" description="Disordered" evidence="1">
    <location>
        <begin position="1267"/>
        <end position="1305"/>
    </location>
</feature>
<feature type="compositionally biased region" description="Polar residues" evidence="1">
    <location>
        <begin position="1110"/>
        <end position="1125"/>
    </location>
</feature>
<reference evidence="3" key="1">
    <citation type="submission" date="2025-08" db="UniProtKB">
        <authorList>
            <consortium name="RefSeq"/>
        </authorList>
    </citation>
    <scope>IDENTIFICATION</scope>
    <source>
        <tissue evidence="3">Muscle</tissue>
    </source>
</reference>
<sequence length="1764" mass="187625">MLALPVPTASVISTSVLGRGVPSATVAPSLVTSSCKEIRPQNHGSAVCPSQVLFGSSVLNTPQVPGSCMNGYISNFNPTLATLPPALQHVSQTSGTIITPTGLLQTPSEVSAQTATYPCGILNQPIVQPSGIITGQQLILNQQGQVISFSGNPLLTATGVQPQNALPSALLLPNGQIIPVVSQPSVVYANPSGGVNSNFILPPSATQTNMPVAPIISTGMPSHGNDVITNNMFCNTSGTSCSNITQKTMFQVDLEQPVSSSNISGSSFQEVPEKSSHSTSNSKNSKGKGHLGASHESMSEKIATTKTHTKKPKNTSSISGDKNGVPEVQASKTSKSSTGTCKVSQRPIKPKPSPKQINSSVCRSGHKKTATANSQRIPAVSSNTIPLTHETACANNCLTSLLDSRCSQEGLTSSVTNSRQPQPAYDNEDVPNCTSEKNTLLGLSESQPLSSCSDLSESHSNRTTDILAKATESIFSNTMGELSQVIPDFNDSTSLGDAEEEATRQLKKRNEITTCNVESSSNSPVEQQSHCSEPRKDVQKSCKNRKTAQSVFSSVKENVLEQGLTATKSDSNIINESNLESRKAKTLKNASNDNGKRAVNESPTGGDLFSVNQNTPPLKRLRSQNDLGTEITAIQVSHTNSVVSLTEKVTTCISSGRSDEFGQKSRSTVLGSSTKRQEVPINSSLHNIEKKSESEASTVNDKDVPPSSFCTVPEVDKCSSTVNDITEISCVGNQENSSELPSLLLGGMTEDSDVPSSLNGGSNPSLPFLSLSPPEHFGLDLHGKDASDHNHNMFNLQNILSSTDQNSRNDPERGEHVSSKMLTETNKRQKDLPQPLQNPLNNHNTSMRSSGIGGCSMPNEQFSSVQQLEVSSSTSNTFYPPTQLKYTSGSQLNASISSHSFPANSGIATEKSPNIFSASSDMSASQKNIITPMSQISYQGSASPPLLSRSYGSHHSSNSVGGLSSPSSLPQTLSVNNNSASKDQHIQPKLLSPCASGNSHMQQNQNPSNRFRQRSERRLSVSKPTSRQAAQVSSVSNIVPSPVPRTLIPSPPTTSISNSSFANRSVALQGSPSLSRYSAEALIGSASPVPSSSVMSVSSGSSFTSSSKSNTQVPSSQTHVQKTSAEQCMTTTLSYSAESLIQTQSSGDKRQDNQPRNSNHLHQNGQMNNSHMFQASQQHAYIKSFVSAPSRENSNTFLFSVPSEIRHECPPLLQVPSSSSQSASPRFASNFIFQGNSSNVHPNNIANGMTQHDMRNCSLGANPQCFLPQHPSSLSSDPTSTSNPPQPAGGGPPPIPPQPYPEFALSLGNGDGNVVMNPPYHRPMTNSHNFNTSFSTCLQNLPGNNLTSNISHQNQRDNFLANSNAPSGHSGPFFQVPDTNFPVLTNPSSLSDQSRASNNLGRTSFLGNCPQSSQNHLVNNFFPGHFIPGISDQKNEPLPQRGAHRLPSVNDMSKPTSREPRNSSHSRTLGPGQNKQNSSKNNKGSRKNKNQSSAENPSQHTHPVFDGNRNVNVASCLPTPELPNPRNDVTPCANSRCFGVSQKASAPSTPSLPGQSPKNISNSQHIGTDIGNALFRSQVHNSLNQSSDFSTASLHRLSSSAVTVTSSITLGSHNSSICSHHVPNFNLSNIIPDINTSSAENVRLSPIKFNPSGHIIPPPPPAQTQVQPANNMNGLGHAGHHQNNHAPPPLYHGRTHPSVIHNSMSFNTFLGHNTHGFDGRPPAQMPVGINSTVAPPPPHFAPTPGHTPSFGNAIHSLNFSMHDQ</sequence>
<gene>
    <name evidence="3" type="primary">LOC111089163</name>
</gene>
<feature type="region of interest" description="Disordered" evidence="1">
    <location>
        <begin position="1142"/>
        <end position="1166"/>
    </location>
</feature>
<organism evidence="2 3">
    <name type="scientific">Limulus polyphemus</name>
    <name type="common">Atlantic horseshoe crab</name>
    <dbReference type="NCBI Taxonomy" id="6850"/>
    <lineage>
        <taxon>Eukaryota</taxon>
        <taxon>Metazoa</taxon>
        <taxon>Ecdysozoa</taxon>
        <taxon>Arthropoda</taxon>
        <taxon>Chelicerata</taxon>
        <taxon>Merostomata</taxon>
        <taxon>Xiphosura</taxon>
        <taxon>Limulidae</taxon>
        <taxon>Limulus</taxon>
    </lineage>
</organism>
<feature type="compositionally biased region" description="Polar residues" evidence="1">
    <location>
        <begin position="858"/>
        <end position="868"/>
    </location>
</feature>
<feature type="compositionally biased region" description="Low complexity" evidence="1">
    <location>
        <begin position="1086"/>
        <end position="1109"/>
    </location>
</feature>
<feature type="compositionally biased region" description="Low complexity" evidence="1">
    <location>
        <begin position="1473"/>
        <end position="1482"/>
    </location>
</feature>